<protein>
    <submittedName>
        <fullName evidence="4 5">Uncharacterized protein LOC110983836</fullName>
    </submittedName>
</protein>
<evidence type="ECO:0000313" key="3">
    <source>
        <dbReference type="Proteomes" id="UP000694845"/>
    </source>
</evidence>
<feature type="region of interest" description="Disordered" evidence="1">
    <location>
        <begin position="142"/>
        <end position="185"/>
    </location>
</feature>
<dbReference type="PANTHER" id="PTHR22427">
    <property type="entry name" value="GH15728P"/>
    <property type="match status" value="1"/>
</dbReference>
<dbReference type="CDD" id="cd14733">
    <property type="entry name" value="BACK"/>
    <property type="match status" value="1"/>
</dbReference>
<evidence type="ECO:0000313" key="4">
    <source>
        <dbReference type="RefSeq" id="XP_022099107.1"/>
    </source>
</evidence>
<dbReference type="Pfam" id="PF00651">
    <property type="entry name" value="BTB"/>
    <property type="match status" value="2"/>
</dbReference>
<dbReference type="InterPro" id="IPR000210">
    <property type="entry name" value="BTB/POZ_dom"/>
</dbReference>
<dbReference type="KEGG" id="aplc:110983836"/>
<feature type="compositionally biased region" description="Polar residues" evidence="1">
    <location>
        <begin position="284"/>
        <end position="296"/>
    </location>
</feature>
<dbReference type="RefSeq" id="XP_022099109.1">
    <property type="nucleotide sequence ID" value="XM_022243417.1"/>
</dbReference>
<dbReference type="PANTHER" id="PTHR22427:SF7">
    <property type="entry name" value="GH15728P"/>
    <property type="match status" value="1"/>
</dbReference>
<feature type="compositionally biased region" description="Basic and acidic residues" evidence="1">
    <location>
        <begin position="143"/>
        <end position="156"/>
    </location>
</feature>
<dbReference type="InterPro" id="IPR040121">
    <property type="entry name" value="BTBD8_BTB_POZ_1"/>
</dbReference>
<dbReference type="SMART" id="SM00225">
    <property type="entry name" value="BTB"/>
    <property type="match status" value="1"/>
</dbReference>
<dbReference type="GeneID" id="110983836"/>
<dbReference type="CDD" id="cd18286">
    <property type="entry name" value="BTB2_POZ_BTBD8"/>
    <property type="match status" value="1"/>
</dbReference>
<dbReference type="OMA" id="ACCKLGS"/>
<dbReference type="Pfam" id="PF26017">
    <property type="entry name" value="BACK_BTBD8"/>
    <property type="match status" value="1"/>
</dbReference>
<organism evidence="3 5">
    <name type="scientific">Acanthaster planci</name>
    <name type="common">Crown-of-thorns starfish</name>
    <dbReference type="NCBI Taxonomy" id="133434"/>
    <lineage>
        <taxon>Eukaryota</taxon>
        <taxon>Metazoa</taxon>
        <taxon>Echinodermata</taxon>
        <taxon>Eleutherozoa</taxon>
        <taxon>Asterozoa</taxon>
        <taxon>Asteroidea</taxon>
        <taxon>Valvatacea</taxon>
        <taxon>Valvatida</taxon>
        <taxon>Acanthasteridae</taxon>
        <taxon>Acanthaster</taxon>
    </lineage>
</organism>
<dbReference type="Gene3D" id="3.30.710.10">
    <property type="entry name" value="Potassium Channel Kv1.1, Chain A"/>
    <property type="match status" value="2"/>
</dbReference>
<evidence type="ECO:0000313" key="5">
    <source>
        <dbReference type="RefSeq" id="XP_022099108.1"/>
    </source>
</evidence>
<dbReference type="RefSeq" id="XP_022099108.1">
    <property type="nucleotide sequence ID" value="XM_022243416.1"/>
</dbReference>
<reference evidence="4 5" key="1">
    <citation type="submission" date="2025-04" db="UniProtKB">
        <authorList>
            <consortium name="RefSeq"/>
        </authorList>
    </citation>
    <scope>IDENTIFICATION</scope>
</reference>
<feature type="domain" description="BTB" evidence="2">
    <location>
        <begin position="57"/>
        <end position="129"/>
    </location>
</feature>
<feature type="compositionally biased region" description="Polar residues" evidence="1">
    <location>
        <begin position="161"/>
        <end position="182"/>
    </location>
</feature>
<name>A0A8B7Z0H8_ACAPL</name>
<dbReference type="Proteomes" id="UP000694845">
    <property type="component" value="Unplaced"/>
</dbReference>
<dbReference type="RefSeq" id="XP_022099107.1">
    <property type="nucleotide sequence ID" value="XM_022243415.1"/>
</dbReference>
<dbReference type="CDD" id="cd18285">
    <property type="entry name" value="BTB1_POZ_BTBD8"/>
    <property type="match status" value="1"/>
</dbReference>
<dbReference type="OrthoDB" id="409642at2759"/>
<gene>
    <name evidence="4 5 6" type="primary">LOC110983836</name>
</gene>
<feature type="region of interest" description="Disordered" evidence="1">
    <location>
        <begin position="224"/>
        <end position="296"/>
    </location>
</feature>
<dbReference type="PROSITE" id="PS50097">
    <property type="entry name" value="BTB"/>
    <property type="match status" value="2"/>
</dbReference>
<dbReference type="InterPro" id="IPR043225">
    <property type="entry name" value="BACK_BTBD8"/>
</dbReference>
<evidence type="ECO:0000259" key="2">
    <source>
        <dbReference type="PROSITE" id="PS50097"/>
    </source>
</evidence>
<sequence>MSASARSAARTTNSCKVPAINSAFKAQSRKEQDKLKGALAKHLRQDMKRLLDEGTFADVRLLVNSERIPAHCEILQARLAEFFTVVIQPRIVETEEDEKVVDLSGLGITALDLKNMLRAAYTEDNVMPDWDVVKGKMNPQDLVKSKTDTDQQHVDTEYSLPETNTVNSQVTNSAQEAASLKSQMEIPDANVGNQIGTTDASTMNICENIGLESVKTTVGCEPETMEKNAPDMQDRPLEQPDLETEKPSDRSQSFEGSGGRKSTVSSSAESQTKPTGMNPKVSAKSGNLSAETRLQSSLGESPLPVASCRLGRDLLGIFTDDSAPDVIIKVDGKEIPAHRFMLCARSQYFAAMLLGSWRESSSCEIELTSFTYAAVILALRFIYGGAYELPDGVILRDVLYMADMYALDMLKDVVVFKLRKDYCHFFHKPCSMCLEYIPECLLLISNIDLSNLTDDIFSWQVQFLDRTWSQKAFATLPQDLLVRCRDFAVRSLSRKSAVGLLLQIDKLVCNLPHVSWTKVIRSAALHLQDACIKFIAMNFMGIVEEDSFLSLLEGMNWKKDIVEPVFDCVISSLTRDLANFTFLALHSLQITLTDDFDKGKWNQDAVAMVHKLYSQCYNYMVSNVNLVVRAGGWNRLPEDLRERIKKEGMFVESHWKAPARRPVLSSSLKGKSQAWYRRNASDY</sequence>
<feature type="compositionally biased region" description="Basic and acidic residues" evidence="1">
    <location>
        <begin position="224"/>
        <end position="249"/>
    </location>
</feature>
<keyword evidence="3" id="KW-1185">Reference proteome</keyword>
<accession>A0A8B7Z0H8</accession>
<proteinExistence type="predicted"/>
<feature type="compositionally biased region" description="Polar residues" evidence="1">
    <location>
        <begin position="250"/>
        <end position="275"/>
    </location>
</feature>
<feature type="domain" description="BTB" evidence="2">
    <location>
        <begin position="324"/>
        <end position="391"/>
    </location>
</feature>
<evidence type="ECO:0000313" key="6">
    <source>
        <dbReference type="RefSeq" id="XP_022099109.1"/>
    </source>
</evidence>
<dbReference type="SUPFAM" id="SSF54695">
    <property type="entry name" value="POZ domain"/>
    <property type="match status" value="2"/>
</dbReference>
<dbReference type="AlphaFoldDB" id="A0A8B7Z0H8"/>
<evidence type="ECO:0000256" key="1">
    <source>
        <dbReference type="SAM" id="MobiDB-lite"/>
    </source>
</evidence>
<dbReference type="InterPro" id="IPR011333">
    <property type="entry name" value="SKP1/BTB/POZ_sf"/>
</dbReference>